<dbReference type="PANTHER" id="PTHR37943:SF1">
    <property type="entry name" value="PROTEIN VES"/>
    <property type="match status" value="1"/>
</dbReference>
<evidence type="ECO:0000313" key="3">
    <source>
        <dbReference type="Proteomes" id="UP000309450"/>
    </source>
</evidence>
<dbReference type="CDD" id="cd20293">
    <property type="entry name" value="cupin_HutD_N"/>
    <property type="match status" value="1"/>
</dbReference>
<organism evidence="2 3">
    <name type="scientific">Aliigemmobacter aestuarii</name>
    <dbReference type="NCBI Taxonomy" id="1445661"/>
    <lineage>
        <taxon>Bacteria</taxon>
        <taxon>Pseudomonadati</taxon>
        <taxon>Pseudomonadota</taxon>
        <taxon>Alphaproteobacteria</taxon>
        <taxon>Rhodobacterales</taxon>
        <taxon>Paracoccaceae</taxon>
        <taxon>Aliigemmobacter</taxon>
    </lineage>
</organism>
<keyword evidence="3" id="KW-1185">Reference proteome</keyword>
<dbReference type="AlphaFoldDB" id="A0A4V3V018"/>
<sequence length="189" mass="20087">MRLVRNTDLRPGPWKNGGGETREIAALPPGAGMDGFDWRLSMATVAADGPFSVFPGIDRVLFLLSGDGMVLDIGGAAHHLHTGDRIDFAAETPVTGRLSGGPVRDLNIMVRRDRLSVRVDRLRLRQGAVLPLPDPAGALFVLSGMLVADPGGLALQAQAWDTLILDPGHAGTIRLSGEADLLRIGFTPR</sequence>
<dbReference type="EMBL" id="SSND01000005">
    <property type="protein sequence ID" value="THD81351.1"/>
    <property type="molecule type" value="Genomic_DNA"/>
</dbReference>
<dbReference type="OrthoDB" id="9800082at2"/>
<proteinExistence type="predicted"/>
<dbReference type="Pfam" id="PF05962">
    <property type="entry name" value="HutD"/>
    <property type="match status" value="1"/>
</dbReference>
<comment type="caution">
    <text evidence="2">The sequence shown here is derived from an EMBL/GenBank/DDBJ whole genome shotgun (WGS) entry which is preliminary data.</text>
</comment>
<dbReference type="InterPro" id="IPR011051">
    <property type="entry name" value="RmlC_Cupin_sf"/>
</dbReference>
<dbReference type="RefSeq" id="WP_136395609.1">
    <property type="nucleotide sequence ID" value="NZ_SSND01000005.1"/>
</dbReference>
<accession>A0A4V3V018</accession>
<evidence type="ECO:0000256" key="1">
    <source>
        <dbReference type="SAM" id="MobiDB-lite"/>
    </source>
</evidence>
<evidence type="ECO:0000313" key="2">
    <source>
        <dbReference type="EMBL" id="THD81351.1"/>
    </source>
</evidence>
<protein>
    <submittedName>
        <fullName evidence="2">HutD family protein</fullName>
    </submittedName>
</protein>
<dbReference type="Gene3D" id="2.60.120.10">
    <property type="entry name" value="Jelly Rolls"/>
    <property type="match status" value="1"/>
</dbReference>
<name>A0A4V3V018_9RHOB</name>
<dbReference type="PANTHER" id="PTHR37943">
    <property type="entry name" value="PROTEIN VES"/>
    <property type="match status" value="1"/>
</dbReference>
<dbReference type="InterPro" id="IPR014710">
    <property type="entry name" value="RmlC-like_jellyroll"/>
</dbReference>
<feature type="region of interest" description="Disordered" evidence="1">
    <location>
        <begin position="1"/>
        <end position="23"/>
    </location>
</feature>
<reference evidence="2 3" key="1">
    <citation type="submission" date="2019-04" db="EMBL/GenBank/DDBJ databases">
        <title>Draft genome sequence of Gemmobacter aestuarii sp. nov.</title>
        <authorList>
            <person name="Hameed A."/>
            <person name="Lin S.-Y."/>
            <person name="Shahina M."/>
            <person name="Lai W.-A."/>
            <person name="Young C.-C."/>
        </authorList>
    </citation>
    <scope>NUCLEOTIDE SEQUENCE [LARGE SCALE GENOMIC DNA]</scope>
    <source>
        <strain evidence="2 3">CC-PW-75</strain>
    </source>
</reference>
<dbReference type="Proteomes" id="UP000309450">
    <property type="component" value="Unassembled WGS sequence"/>
</dbReference>
<dbReference type="InterPro" id="IPR010282">
    <property type="entry name" value="Uncharacterised_HutD/Ves"/>
</dbReference>
<gene>
    <name evidence="2" type="ORF">E7811_15605</name>
</gene>
<dbReference type="SUPFAM" id="SSF51182">
    <property type="entry name" value="RmlC-like cupins"/>
    <property type="match status" value="1"/>
</dbReference>